<gene>
    <name evidence="2" type="ORF">KXQ929_LOCUS52236</name>
</gene>
<protein>
    <submittedName>
        <fullName evidence="2">Uncharacterized protein</fullName>
    </submittedName>
</protein>
<organism evidence="2 3">
    <name type="scientific">Adineta steineri</name>
    <dbReference type="NCBI Taxonomy" id="433720"/>
    <lineage>
        <taxon>Eukaryota</taxon>
        <taxon>Metazoa</taxon>
        <taxon>Spiralia</taxon>
        <taxon>Gnathifera</taxon>
        <taxon>Rotifera</taxon>
        <taxon>Eurotatoria</taxon>
        <taxon>Bdelloidea</taxon>
        <taxon>Adinetida</taxon>
        <taxon>Adinetidae</taxon>
        <taxon>Adineta</taxon>
    </lineage>
</organism>
<comment type="caution">
    <text evidence="2">The sequence shown here is derived from an EMBL/GenBank/DDBJ whole genome shotgun (WGS) entry which is preliminary data.</text>
</comment>
<feature type="compositionally biased region" description="Polar residues" evidence="1">
    <location>
        <begin position="1"/>
        <end position="24"/>
    </location>
</feature>
<dbReference type="Proteomes" id="UP000663868">
    <property type="component" value="Unassembled WGS sequence"/>
</dbReference>
<dbReference type="AlphaFoldDB" id="A0A820QKN4"/>
<accession>A0A820QKN4</accession>
<feature type="non-terminal residue" evidence="2">
    <location>
        <position position="143"/>
    </location>
</feature>
<reference evidence="2" key="1">
    <citation type="submission" date="2021-02" db="EMBL/GenBank/DDBJ databases">
        <authorList>
            <person name="Nowell W R."/>
        </authorList>
    </citation>
    <scope>NUCLEOTIDE SEQUENCE</scope>
</reference>
<evidence type="ECO:0000313" key="2">
    <source>
        <dbReference type="EMBL" id="CAF4421765.1"/>
    </source>
</evidence>
<feature type="compositionally biased region" description="Acidic residues" evidence="1">
    <location>
        <begin position="30"/>
        <end position="42"/>
    </location>
</feature>
<proteinExistence type="predicted"/>
<feature type="non-terminal residue" evidence="2">
    <location>
        <position position="1"/>
    </location>
</feature>
<sequence length="143" mass="15646">LLTTTVQQNNEKSPSEIVKQTESSSTKKDDDDDEEEEAEEENGGSGNMLGFLQLLQAMSGGSLRVPSTNDDGDGIQGLLARLGIVTQTNTRKKLTLTRRQIGNVEDFLLVYLDSSAPDHSLTIKLRGLINYLKIFDDADDCIA</sequence>
<evidence type="ECO:0000313" key="3">
    <source>
        <dbReference type="Proteomes" id="UP000663868"/>
    </source>
</evidence>
<evidence type="ECO:0000256" key="1">
    <source>
        <dbReference type="SAM" id="MobiDB-lite"/>
    </source>
</evidence>
<name>A0A820QKN4_9BILA</name>
<feature type="region of interest" description="Disordered" evidence="1">
    <location>
        <begin position="1"/>
        <end position="48"/>
    </location>
</feature>
<dbReference type="EMBL" id="CAJOBB010027265">
    <property type="protein sequence ID" value="CAF4421765.1"/>
    <property type="molecule type" value="Genomic_DNA"/>
</dbReference>